<gene>
    <name evidence="1" type="ORF">PoB_001740100</name>
</gene>
<name>A0AAV3Z8D5_9GAST</name>
<reference evidence="1 2" key="1">
    <citation type="journal article" date="2021" name="Elife">
        <title>Chloroplast acquisition without the gene transfer in kleptoplastic sea slugs, Plakobranchus ocellatus.</title>
        <authorList>
            <person name="Maeda T."/>
            <person name="Takahashi S."/>
            <person name="Yoshida T."/>
            <person name="Shimamura S."/>
            <person name="Takaki Y."/>
            <person name="Nagai Y."/>
            <person name="Toyoda A."/>
            <person name="Suzuki Y."/>
            <person name="Arimoto A."/>
            <person name="Ishii H."/>
            <person name="Satoh N."/>
            <person name="Nishiyama T."/>
            <person name="Hasebe M."/>
            <person name="Maruyama T."/>
            <person name="Minagawa J."/>
            <person name="Obokata J."/>
            <person name="Shigenobu S."/>
        </authorList>
    </citation>
    <scope>NUCLEOTIDE SEQUENCE [LARGE SCALE GENOMIC DNA]</scope>
</reference>
<dbReference type="AlphaFoldDB" id="A0AAV3Z8D5"/>
<comment type="caution">
    <text evidence="1">The sequence shown here is derived from an EMBL/GenBank/DDBJ whole genome shotgun (WGS) entry which is preliminary data.</text>
</comment>
<sequence>MPGVSAPEPENPNRLRRDGAIVMADSPGTAIQSRHRQTLVQCFDCLSCLARHCMCKAKPQQTQALDEAVSIIHYGSRCMELLTENIFF</sequence>
<evidence type="ECO:0000313" key="1">
    <source>
        <dbReference type="EMBL" id="GFN90895.1"/>
    </source>
</evidence>
<evidence type="ECO:0000313" key="2">
    <source>
        <dbReference type="Proteomes" id="UP000735302"/>
    </source>
</evidence>
<accession>A0AAV3Z8D5</accession>
<keyword evidence="2" id="KW-1185">Reference proteome</keyword>
<protein>
    <submittedName>
        <fullName evidence="1">Uncharacterized protein</fullName>
    </submittedName>
</protein>
<dbReference type="EMBL" id="BLXT01002074">
    <property type="protein sequence ID" value="GFN90895.1"/>
    <property type="molecule type" value="Genomic_DNA"/>
</dbReference>
<organism evidence="1 2">
    <name type="scientific">Plakobranchus ocellatus</name>
    <dbReference type="NCBI Taxonomy" id="259542"/>
    <lineage>
        <taxon>Eukaryota</taxon>
        <taxon>Metazoa</taxon>
        <taxon>Spiralia</taxon>
        <taxon>Lophotrochozoa</taxon>
        <taxon>Mollusca</taxon>
        <taxon>Gastropoda</taxon>
        <taxon>Heterobranchia</taxon>
        <taxon>Euthyneura</taxon>
        <taxon>Panpulmonata</taxon>
        <taxon>Sacoglossa</taxon>
        <taxon>Placobranchoidea</taxon>
        <taxon>Plakobranchidae</taxon>
        <taxon>Plakobranchus</taxon>
    </lineage>
</organism>
<dbReference type="Proteomes" id="UP000735302">
    <property type="component" value="Unassembled WGS sequence"/>
</dbReference>
<proteinExistence type="predicted"/>